<sequence length="149" mass="16292">MTDPTTAGQPVPFTHVVEDTLRVSDLDFQRHMGNTAFTQVFANARFAFLSDEVRPIVGFDVILALVKLDVEFKGQVHYPAVLRTGTRLEKVGRTSMTLLQEMSVDGRVVATSRSVFVHTDRASGKSIPWPDAVHELASPVLAETAAVPS</sequence>
<proteinExistence type="predicted"/>
<organism evidence="1 2">
    <name type="scientific">Rhodococcus sacchari</name>
    <dbReference type="NCBI Taxonomy" id="2962047"/>
    <lineage>
        <taxon>Bacteria</taxon>
        <taxon>Bacillati</taxon>
        <taxon>Actinomycetota</taxon>
        <taxon>Actinomycetes</taxon>
        <taxon>Mycobacteriales</taxon>
        <taxon>Nocardiaceae</taxon>
        <taxon>Rhodococcus</taxon>
    </lineage>
</organism>
<keyword evidence="2" id="KW-1185">Reference proteome</keyword>
<protein>
    <submittedName>
        <fullName evidence="1">Acyl-CoA thioesterase</fullName>
    </submittedName>
</protein>
<dbReference type="EMBL" id="CP107551">
    <property type="protein sequence ID" value="UYP17919.1"/>
    <property type="molecule type" value="Genomic_DNA"/>
</dbReference>
<dbReference type="Proteomes" id="UP001156484">
    <property type="component" value="Chromosome"/>
</dbReference>
<name>A0ACD4DD08_9NOCA</name>
<evidence type="ECO:0000313" key="2">
    <source>
        <dbReference type="Proteomes" id="UP001156484"/>
    </source>
</evidence>
<reference evidence="1" key="1">
    <citation type="submission" date="2022-10" db="EMBL/GenBank/DDBJ databases">
        <title>Rhodococcus ferula Z13 complete genome.</title>
        <authorList>
            <person name="Long X."/>
            <person name="Zang M."/>
        </authorList>
    </citation>
    <scope>NUCLEOTIDE SEQUENCE</scope>
    <source>
        <strain evidence="1">Z13</strain>
    </source>
</reference>
<gene>
    <name evidence="1" type="ORF">OED52_14745</name>
</gene>
<accession>A0ACD4DD08</accession>
<evidence type="ECO:0000313" key="1">
    <source>
        <dbReference type="EMBL" id="UYP17919.1"/>
    </source>
</evidence>